<reference evidence="1 2" key="1">
    <citation type="journal article" date="2020" name="ISME J.">
        <title>Uncovering the hidden diversity of litter-decomposition mechanisms in mushroom-forming fungi.</title>
        <authorList>
            <person name="Floudas D."/>
            <person name="Bentzer J."/>
            <person name="Ahren D."/>
            <person name="Johansson T."/>
            <person name="Persson P."/>
            <person name="Tunlid A."/>
        </authorList>
    </citation>
    <scope>NUCLEOTIDE SEQUENCE [LARGE SCALE GENOMIC DNA]</scope>
    <source>
        <strain evidence="1 2">CBS 406.79</strain>
    </source>
</reference>
<dbReference type="AlphaFoldDB" id="A0A8H5HSU3"/>
<comment type="caution">
    <text evidence="1">The sequence shown here is derived from an EMBL/GenBank/DDBJ whole genome shotgun (WGS) entry which is preliminary data.</text>
</comment>
<sequence length="127" mass="13934">MQPCYAGYSRYINEAAANGHVMSFLSRNLRTLCPASPYTEALRASEVHESYGAFMKELYVSLSLRLFASVVRDGTGFEDSTGDCGGALTLIYDLLIAIITRVVQHATLIPSYEPNNRPISLNLDAPI</sequence>
<name>A0A8H5HSU3_9AGAR</name>
<keyword evidence="2" id="KW-1185">Reference proteome</keyword>
<gene>
    <name evidence="1" type="ORF">D9757_005037</name>
</gene>
<accession>A0A8H5HSU3</accession>
<proteinExistence type="predicted"/>
<organism evidence="1 2">
    <name type="scientific">Collybiopsis confluens</name>
    <dbReference type="NCBI Taxonomy" id="2823264"/>
    <lineage>
        <taxon>Eukaryota</taxon>
        <taxon>Fungi</taxon>
        <taxon>Dikarya</taxon>
        <taxon>Basidiomycota</taxon>
        <taxon>Agaricomycotina</taxon>
        <taxon>Agaricomycetes</taxon>
        <taxon>Agaricomycetidae</taxon>
        <taxon>Agaricales</taxon>
        <taxon>Marasmiineae</taxon>
        <taxon>Omphalotaceae</taxon>
        <taxon>Collybiopsis</taxon>
    </lineage>
</organism>
<evidence type="ECO:0000313" key="2">
    <source>
        <dbReference type="Proteomes" id="UP000518752"/>
    </source>
</evidence>
<dbReference type="EMBL" id="JAACJN010000025">
    <property type="protein sequence ID" value="KAF5388887.1"/>
    <property type="molecule type" value="Genomic_DNA"/>
</dbReference>
<dbReference type="Proteomes" id="UP000518752">
    <property type="component" value="Unassembled WGS sequence"/>
</dbReference>
<evidence type="ECO:0000313" key="1">
    <source>
        <dbReference type="EMBL" id="KAF5388887.1"/>
    </source>
</evidence>
<protein>
    <submittedName>
        <fullName evidence="1">Uncharacterized protein</fullName>
    </submittedName>
</protein>